<dbReference type="GeneID" id="20821463"/>
<organism evidence="2">
    <name type="scientific">Aphanomyces astaci</name>
    <name type="common">Crayfish plague agent</name>
    <dbReference type="NCBI Taxonomy" id="112090"/>
    <lineage>
        <taxon>Eukaryota</taxon>
        <taxon>Sar</taxon>
        <taxon>Stramenopiles</taxon>
        <taxon>Oomycota</taxon>
        <taxon>Saprolegniomycetes</taxon>
        <taxon>Saprolegniales</taxon>
        <taxon>Verrucalvaceae</taxon>
        <taxon>Aphanomyces</taxon>
    </lineage>
</organism>
<dbReference type="VEuPathDB" id="FungiDB:H257_19467"/>
<feature type="region of interest" description="Disordered" evidence="1">
    <location>
        <begin position="25"/>
        <end position="80"/>
    </location>
</feature>
<evidence type="ECO:0000256" key="1">
    <source>
        <dbReference type="SAM" id="MobiDB-lite"/>
    </source>
</evidence>
<sequence length="80" mass="7858">VPKVSHGSMSIVAEEAKAIAAAAAKAAEAATKAASGGVAETPAGDGGKQGKTSAKGAAVKDGGESERRRWRTGAGRPRSR</sequence>
<dbReference type="EMBL" id="KI913754">
    <property type="protein sequence ID" value="ETV63604.1"/>
    <property type="molecule type" value="Genomic_DNA"/>
</dbReference>
<proteinExistence type="predicted"/>
<evidence type="ECO:0000313" key="2">
    <source>
        <dbReference type="EMBL" id="ETV63604.1"/>
    </source>
</evidence>
<dbReference type="AlphaFoldDB" id="W4F9M9"/>
<feature type="compositionally biased region" description="Low complexity" evidence="1">
    <location>
        <begin position="25"/>
        <end position="34"/>
    </location>
</feature>
<accession>W4F9M9</accession>
<name>W4F9M9_APHAT</name>
<feature type="non-terminal residue" evidence="2">
    <location>
        <position position="1"/>
    </location>
</feature>
<reference evidence="2" key="1">
    <citation type="submission" date="2013-12" db="EMBL/GenBank/DDBJ databases">
        <title>The Genome Sequence of Aphanomyces astaci APO3.</title>
        <authorList>
            <consortium name="The Broad Institute Genomics Platform"/>
            <person name="Russ C."/>
            <person name="Tyler B."/>
            <person name="van West P."/>
            <person name="Dieguez-Uribeondo J."/>
            <person name="Young S.K."/>
            <person name="Zeng Q."/>
            <person name="Gargeya S."/>
            <person name="Fitzgerald M."/>
            <person name="Abouelleil A."/>
            <person name="Alvarado L."/>
            <person name="Chapman S.B."/>
            <person name="Gainer-Dewar J."/>
            <person name="Goldberg J."/>
            <person name="Griggs A."/>
            <person name="Gujja S."/>
            <person name="Hansen M."/>
            <person name="Howarth C."/>
            <person name="Imamovic A."/>
            <person name="Ireland A."/>
            <person name="Larimer J."/>
            <person name="McCowan C."/>
            <person name="Murphy C."/>
            <person name="Pearson M."/>
            <person name="Poon T.W."/>
            <person name="Priest M."/>
            <person name="Roberts A."/>
            <person name="Saif S."/>
            <person name="Shea T."/>
            <person name="Sykes S."/>
            <person name="Wortman J."/>
            <person name="Nusbaum C."/>
            <person name="Birren B."/>
        </authorList>
    </citation>
    <scope>NUCLEOTIDE SEQUENCE [LARGE SCALE GENOMIC DNA]</scope>
    <source>
        <strain evidence="2">APO3</strain>
    </source>
</reference>
<protein>
    <submittedName>
        <fullName evidence="2">Uncharacterized protein</fullName>
    </submittedName>
</protein>
<dbReference type="RefSeq" id="XP_009846912.1">
    <property type="nucleotide sequence ID" value="XM_009848610.1"/>
</dbReference>
<gene>
    <name evidence="2" type="ORF">H257_19467</name>
</gene>